<gene>
    <name evidence="5" type="ordered locus">Snov_0846</name>
</gene>
<dbReference type="GO" id="GO:0050038">
    <property type="term" value="F:L-xylulose reductase (NADPH) activity"/>
    <property type="evidence" value="ECO:0007669"/>
    <property type="project" value="TreeGrafter"/>
</dbReference>
<dbReference type="RefSeq" id="WP_013165676.1">
    <property type="nucleotide sequence ID" value="NC_014217.1"/>
</dbReference>
<dbReference type="EMBL" id="CP002026">
    <property type="protein sequence ID" value="ADH88171.1"/>
    <property type="molecule type" value="Genomic_DNA"/>
</dbReference>
<dbReference type="KEGG" id="sno:Snov_0846"/>
<evidence type="ECO:0000313" key="6">
    <source>
        <dbReference type="Proteomes" id="UP000006633"/>
    </source>
</evidence>
<dbReference type="PRINTS" id="PR00080">
    <property type="entry name" value="SDRFAMILY"/>
</dbReference>
<dbReference type="GO" id="GO:0006006">
    <property type="term" value="P:glucose metabolic process"/>
    <property type="evidence" value="ECO:0007669"/>
    <property type="project" value="TreeGrafter"/>
</dbReference>
<evidence type="ECO:0000313" key="5">
    <source>
        <dbReference type="EMBL" id="ADH88171.1"/>
    </source>
</evidence>
<dbReference type="PROSITE" id="PS00061">
    <property type="entry name" value="ADH_SHORT"/>
    <property type="match status" value="1"/>
</dbReference>
<dbReference type="InterPro" id="IPR057326">
    <property type="entry name" value="KR_dom"/>
</dbReference>
<evidence type="ECO:0000259" key="4">
    <source>
        <dbReference type="SMART" id="SM00822"/>
    </source>
</evidence>
<sequence>MGTAKRFEGRSVLVTGAGKGIGRATVKLLAEEGAEVVALSRSQADLDALSSEFGCRTLAVDLADAGATRAAACEAQPVDLLVNCAGIAELAPFVDASVEAFDLTMAVNCRAPFILSQEYARARIAVGQGGAIVNVSSISSFIGFADHAAYCASKGALDGLTRVMANELGRHGIRVNGVHPVVTLTPMAVKAWSDPAKSGPMLSRIPLQRFVEPEEVAAVIAFLLSDEAAMVNGIDMPVDGGFLIN</sequence>
<keyword evidence="6" id="KW-1185">Reference proteome</keyword>
<dbReference type="PANTHER" id="PTHR44252:SF3">
    <property type="entry name" value="D-ERYTHRULOSE REDUCTASE-RELATED"/>
    <property type="match status" value="1"/>
</dbReference>
<dbReference type="InterPro" id="IPR036291">
    <property type="entry name" value="NAD(P)-bd_dom_sf"/>
</dbReference>
<feature type="domain" description="Ketoreductase" evidence="4">
    <location>
        <begin position="10"/>
        <end position="179"/>
    </location>
</feature>
<protein>
    <submittedName>
        <fullName evidence="5">Short-chain dehydrogenase/reductase SDR</fullName>
    </submittedName>
</protein>
<dbReference type="Proteomes" id="UP000006633">
    <property type="component" value="Chromosome"/>
</dbReference>
<dbReference type="GO" id="GO:0004090">
    <property type="term" value="F:carbonyl reductase (NADPH) activity"/>
    <property type="evidence" value="ECO:0007669"/>
    <property type="project" value="TreeGrafter"/>
</dbReference>
<dbReference type="Pfam" id="PF13561">
    <property type="entry name" value="adh_short_C2"/>
    <property type="match status" value="1"/>
</dbReference>
<dbReference type="HOGENOM" id="CLU_010194_1_1_5"/>
<dbReference type="InterPro" id="IPR002347">
    <property type="entry name" value="SDR_fam"/>
</dbReference>
<comment type="subunit">
    <text evidence="2">Homotetramer.</text>
</comment>
<dbReference type="OrthoDB" id="7255009at2"/>
<dbReference type="FunFam" id="3.40.50.720:FF:000084">
    <property type="entry name" value="Short-chain dehydrogenase reductase"/>
    <property type="match status" value="1"/>
</dbReference>
<evidence type="ECO:0000256" key="1">
    <source>
        <dbReference type="ARBA" id="ARBA00006484"/>
    </source>
</evidence>
<dbReference type="STRING" id="639283.Snov_0846"/>
<keyword evidence="3" id="KW-0521">NADP</keyword>
<dbReference type="PANTHER" id="PTHR44252">
    <property type="entry name" value="D-ERYTHRULOSE REDUCTASE"/>
    <property type="match status" value="1"/>
</dbReference>
<name>D7A5P7_ANCN5</name>
<dbReference type="eggNOG" id="COG1028">
    <property type="taxonomic scope" value="Bacteria"/>
</dbReference>
<dbReference type="GO" id="GO:0005997">
    <property type="term" value="P:xylulose metabolic process"/>
    <property type="evidence" value="ECO:0007669"/>
    <property type="project" value="TreeGrafter"/>
</dbReference>
<dbReference type="SUPFAM" id="SSF51735">
    <property type="entry name" value="NAD(P)-binding Rossmann-fold domains"/>
    <property type="match status" value="1"/>
</dbReference>
<dbReference type="PRINTS" id="PR00081">
    <property type="entry name" value="GDHRDH"/>
</dbReference>
<dbReference type="InterPro" id="IPR020904">
    <property type="entry name" value="Sc_DH/Rdtase_CS"/>
</dbReference>
<evidence type="ECO:0000256" key="2">
    <source>
        <dbReference type="ARBA" id="ARBA00011881"/>
    </source>
</evidence>
<dbReference type="SMART" id="SM00822">
    <property type="entry name" value="PKS_KR"/>
    <property type="match status" value="1"/>
</dbReference>
<dbReference type="AlphaFoldDB" id="D7A5P7"/>
<comment type="similarity">
    <text evidence="1">Belongs to the short-chain dehydrogenases/reductases (SDR) family.</text>
</comment>
<evidence type="ECO:0000256" key="3">
    <source>
        <dbReference type="ARBA" id="ARBA00022857"/>
    </source>
</evidence>
<dbReference type="Gene3D" id="3.40.50.720">
    <property type="entry name" value="NAD(P)-binding Rossmann-like Domain"/>
    <property type="match status" value="1"/>
</dbReference>
<dbReference type="InterPro" id="IPR051737">
    <property type="entry name" value="L-xylulose/Carbonyl_redctase"/>
</dbReference>
<organism evidence="5 6">
    <name type="scientific">Ancylobacter novellus (strain ATCC 8093 / DSM 506 / JCM 20403 / CCM 1077 / IAM 12100 / NBRC 12443 / NCIMB 10456)</name>
    <name type="common">Starkeya novella</name>
    <dbReference type="NCBI Taxonomy" id="639283"/>
    <lineage>
        <taxon>Bacteria</taxon>
        <taxon>Pseudomonadati</taxon>
        <taxon>Pseudomonadota</taxon>
        <taxon>Alphaproteobacteria</taxon>
        <taxon>Hyphomicrobiales</taxon>
        <taxon>Xanthobacteraceae</taxon>
        <taxon>Ancylobacter</taxon>
    </lineage>
</organism>
<proteinExistence type="inferred from homology"/>
<reference evidence="5 6" key="1">
    <citation type="journal article" date="2012" name="Stand. Genomic Sci.">
        <title>Complete genome sequence of the facultatively chemolithoautotrophic and methylotrophic alpha Proteobacterium Starkeya novella type strain (ATCC 8093(T)).</title>
        <authorList>
            <person name="Kappler U."/>
            <person name="Davenport K."/>
            <person name="Beatson S."/>
            <person name="Lucas S."/>
            <person name="Lapidus A."/>
            <person name="Copeland A."/>
            <person name="Berry K.W."/>
            <person name="Glavina Del Rio T."/>
            <person name="Hammon N."/>
            <person name="Dalin E."/>
            <person name="Tice H."/>
            <person name="Pitluck S."/>
            <person name="Richardson P."/>
            <person name="Bruce D."/>
            <person name="Goodwin L.A."/>
            <person name="Han C."/>
            <person name="Tapia R."/>
            <person name="Detter J.C."/>
            <person name="Chang Y.J."/>
            <person name="Jeffries C.D."/>
            <person name="Land M."/>
            <person name="Hauser L."/>
            <person name="Kyrpides N.C."/>
            <person name="Goker M."/>
            <person name="Ivanova N."/>
            <person name="Klenk H.P."/>
            <person name="Woyke T."/>
        </authorList>
    </citation>
    <scope>NUCLEOTIDE SEQUENCE [LARGE SCALE GENOMIC DNA]</scope>
    <source>
        <strain evidence="6">ATCC 8093 / DSM 506 / JCM 20403 / CCM 1077 / IAM 12100 / NBRC 12443 / NCIMB 10456</strain>
    </source>
</reference>
<accession>D7A5P7</accession>